<proteinExistence type="predicted"/>
<dbReference type="Proteomes" id="UP001595906">
    <property type="component" value="Unassembled WGS sequence"/>
</dbReference>
<protein>
    <submittedName>
        <fullName evidence="4">GNAT family N-acetyltransferase</fullName>
        <ecNumber evidence="4">2.3.-.-</ecNumber>
    </submittedName>
</protein>
<gene>
    <name evidence="4" type="ORF">ACFOW1_12580</name>
</gene>
<dbReference type="PANTHER" id="PTHR43877">
    <property type="entry name" value="AMINOALKYLPHOSPHONATE N-ACETYLTRANSFERASE-RELATED-RELATED"/>
    <property type="match status" value="1"/>
</dbReference>
<evidence type="ECO:0000259" key="3">
    <source>
        <dbReference type="PROSITE" id="PS51186"/>
    </source>
</evidence>
<keyword evidence="5" id="KW-1185">Reference proteome</keyword>
<organism evidence="4 5">
    <name type="scientific">Parasediminibacterium paludis</name>
    <dbReference type="NCBI Taxonomy" id="908966"/>
    <lineage>
        <taxon>Bacteria</taxon>
        <taxon>Pseudomonadati</taxon>
        <taxon>Bacteroidota</taxon>
        <taxon>Chitinophagia</taxon>
        <taxon>Chitinophagales</taxon>
        <taxon>Chitinophagaceae</taxon>
        <taxon>Parasediminibacterium</taxon>
    </lineage>
</organism>
<dbReference type="InterPro" id="IPR050832">
    <property type="entry name" value="Bact_Acetyltransf"/>
</dbReference>
<dbReference type="SUPFAM" id="SSF55729">
    <property type="entry name" value="Acyl-CoA N-acyltransferases (Nat)"/>
    <property type="match status" value="1"/>
</dbReference>
<sequence>MQQITIRDIQPQDNPFIAKIIRTALEEFGANKPGTVYFDDSTDHLYELFTAEPKSHYFIALVNGEMVGGGGLYPTEGLPTGTCELVKMYLKKEYRGIGLGKTMLATCLKWAKDNGNTYVYLETMPELKNAVAVYEKLGFQYLTAPMGNSGHNGCDIWMLKAL</sequence>
<dbReference type="InterPro" id="IPR016181">
    <property type="entry name" value="Acyl_CoA_acyltransferase"/>
</dbReference>
<dbReference type="Gene3D" id="3.40.630.30">
    <property type="match status" value="1"/>
</dbReference>
<dbReference type="InterPro" id="IPR000182">
    <property type="entry name" value="GNAT_dom"/>
</dbReference>
<dbReference type="GO" id="GO:0016746">
    <property type="term" value="F:acyltransferase activity"/>
    <property type="evidence" value="ECO:0007669"/>
    <property type="project" value="UniProtKB-KW"/>
</dbReference>
<dbReference type="CDD" id="cd04301">
    <property type="entry name" value="NAT_SF"/>
    <property type="match status" value="1"/>
</dbReference>
<dbReference type="EMBL" id="JBHSDC010000027">
    <property type="protein sequence ID" value="MFC4232731.1"/>
    <property type="molecule type" value="Genomic_DNA"/>
</dbReference>
<name>A0ABV8PZ76_9BACT</name>
<comment type="caution">
    <text evidence="4">The sequence shown here is derived from an EMBL/GenBank/DDBJ whole genome shotgun (WGS) entry which is preliminary data.</text>
</comment>
<keyword evidence="2 4" id="KW-0012">Acyltransferase</keyword>
<dbReference type="RefSeq" id="WP_379014703.1">
    <property type="nucleotide sequence ID" value="NZ_JBHSDC010000027.1"/>
</dbReference>
<dbReference type="EC" id="2.3.-.-" evidence="4"/>
<feature type="domain" description="N-acetyltransferase" evidence="3">
    <location>
        <begin position="4"/>
        <end position="162"/>
    </location>
</feature>
<evidence type="ECO:0000313" key="4">
    <source>
        <dbReference type="EMBL" id="MFC4232731.1"/>
    </source>
</evidence>
<evidence type="ECO:0000313" key="5">
    <source>
        <dbReference type="Proteomes" id="UP001595906"/>
    </source>
</evidence>
<reference evidence="5" key="1">
    <citation type="journal article" date="2019" name="Int. J. Syst. Evol. Microbiol.">
        <title>The Global Catalogue of Microorganisms (GCM) 10K type strain sequencing project: providing services to taxonomists for standard genome sequencing and annotation.</title>
        <authorList>
            <consortium name="The Broad Institute Genomics Platform"/>
            <consortium name="The Broad Institute Genome Sequencing Center for Infectious Disease"/>
            <person name="Wu L."/>
            <person name="Ma J."/>
        </authorList>
    </citation>
    <scope>NUCLEOTIDE SEQUENCE [LARGE SCALE GENOMIC DNA]</scope>
    <source>
        <strain evidence="5">CECT 8010</strain>
    </source>
</reference>
<dbReference type="PROSITE" id="PS51186">
    <property type="entry name" value="GNAT"/>
    <property type="match status" value="1"/>
</dbReference>
<keyword evidence="1 4" id="KW-0808">Transferase</keyword>
<evidence type="ECO:0000256" key="1">
    <source>
        <dbReference type="ARBA" id="ARBA00022679"/>
    </source>
</evidence>
<accession>A0ABV8PZ76</accession>
<dbReference type="Pfam" id="PF00583">
    <property type="entry name" value="Acetyltransf_1"/>
    <property type="match status" value="1"/>
</dbReference>
<evidence type="ECO:0000256" key="2">
    <source>
        <dbReference type="ARBA" id="ARBA00023315"/>
    </source>
</evidence>